<dbReference type="SUPFAM" id="SSF51658">
    <property type="entry name" value="Xylose isomerase-like"/>
    <property type="match status" value="1"/>
</dbReference>
<dbReference type="InterPro" id="IPR036237">
    <property type="entry name" value="Xyl_isomerase-like_sf"/>
</dbReference>
<sequence length="279" mass="31675">PKDMSITEMVKRIRDAGYTSGNAYTGMTSGKNPWLDTSETEIAELKEALKKYDVTFFDMHTVGNNIHPDLEKSRQSLQYIAESCEAAERVGCPMVTTHAGNCSPESAIAPHKDNWTWETWKHVVDGMKQILRDTAGMKVELGIEAVNMTCMNNPRAHLQLIEDVGDPRIKVLLDPVNMISLRNYFRTTELINECFDLLGENIIAAHAKDTYTLPDRMSVYITEVAPGRGLLDYETYLVKLSRLSYPRTLLIEHIPDDQYSEAKKFIENIAANVRVKIYR</sequence>
<dbReference type="InterPro" id="IPR050312">
    <property type="entry name" value="IolE/XylAMocC-like"/>
</dbReference>
<proteinExistence type="predicted"/>
<name>X1T5N2_9ZZZZ</name>
<dbReference type="AlphaFoldDB" id="X1T5N2"/>
<feature type="non-terminal residue" evidence="2">
    <location>
        <position position="1"/>
    </location>
</feature>
<protein>
    <recommendedName>
        <fullName evidence="1">Xylose isomerase-like TIM barrel domain-containing protein</fullName>
    </recommendedName>
</protein>
<dbReference type="PANTHER" id="PTHR12110">
    <property type="entry name" value="HYDROXYPYRUVATE ISOMERASE"/>
    <property type="match status" value="1"/>
</dbReference>
<dbReference type="EMBL" id="BARW01017268">
    <property type="protein sequence ID" value="GAJ00633.1"/>
    <property type="molecule type" value="Genomic_DNA"/>
</dbReference>
<comment type="caution">
    <text evidence="2">The sequence shown here is derived from an EMBL/GenBank/DDBJ whole genome shotgun (WGS) entry which is preliminary data.</text>
</comment>
<dbReference type="InterPro" id="IPR013022">
    <property type="entry name" value="Xyl_isomerase-like_TIM-brl"/>
</dbReference>
<dbReference type="Pfam" id="PF01261">
    <property type="entry name" value="AP_endonuc_2"/>
    <property type="match status" value="1"/>
</dbReference>
<organism evidence="2">
    <name type="scientific">marine sediment metagenome</name>
    <dbReference type="NCBI Taxonomy" id="412755"/>
    <lineage>
        <taxon>unclassified sequences</taxon>
        <taxon>metagenomes</taxon>
        <taxon>ecological metagenomes</taxon>
    </lineage>
</organism>
<dbReference type="Gene3D" id="3.20.20.150">
    <property type="entry name" value="Divalent-metal-dependent TIM barrel enzymes"/>
    <property type="match status" value="1"/>
</dbReference>
<evidence type="ECO:0000259" key="1">
    <source>
        <dbReference type="Pfam" id="PF01261"/>
    </source>
</evidence>
<evidence type="ECO:0000313" key="2">
    <source>
        <dbReference type="EMBL" id="GAJ00633.1"/>
    </source>
</evidence>
<reference evidence="2" key="1">
    <citation type="journal article" date="2014" name="Front. Microbiol.">
        <title>High frequency of phylogenetically diverse reductive dehalogenase-homologous genes in deep subseafloor sedimentary metagenomes.</title>
        <authorList>
            <person name="Kawai M."/>
            <person name="Futagami T."/>
            <person name="Toyoda A."/>
            <person name="Takaki Y."/>
            <person name="Nishi S."/>
            <person name="Hori S."/>
            <person name="Arai W."/>
            <person name="Tsubouchi T."/>
            <person name="Morono Y."/>
            <person name="Uchiyama I."/>
            <person name="Ito T."/>
            <person name="Fujiyama A."/>
            <person name="Inagaki F."/>
            <person name="Takami H."/>
        </authorList>
    </citation>
    <scope>NUCLEOTIDE SEQUENCE</scope>
    <source>
        <strain evidence="2">Expedition CK06-06</strain>
    </source>
</reference>
<gene>
    <name evidence="2" type="ORF">S12H4_29877</name>
</gene>
<feature type="domain" description="Xylose isomerase-like TIM barrel" evidence="1">
    <location>
        <begin position="11"/>
        <end position="268"/>
    </location>
</feature>
<accession>X1T5N2</accession>